<protein>
    <submittedName>
        <fullName evidence="1">Uncharacterized protein</fullName>
    </submittedName>
</protein>
<gene>
    <name evidence="1" type="ORF">ATH84_101771</name>
</gene>
<dbReference type="AlphaFoldDB" id="A0AAQ0HIW1"/>
<evidence type="ECO:0000313" key="1">
    <source>
        <dbReference type="EMBL" id="REG46051.1"/>
    </source>
</evidence>
<dbReference type="EMBL" id="QUMX01000017">
    <property type="protein sequence ID" value="REG46051.1"/>
    <property type="molecule type" value="Genomic_DNA"/>
</dbReference>
<reference evidence="1 2" key="1">
    <citation type="submission" date="2018-08" db="EMBL/GenBank/DDBJ databases">
        <title>Genomic Encyclopedia of Archaeal and Bacterial Type Strains, Phase II (KMG-II): from individual species to whole genera.</title>
        <authorList>
            <person name="Goeker M."/>
        </authorList>
    </citation>
    <scope>NUCLEOTIDE SEQUENCE [LARGE SCALE GENOMIC DNA]</scope>
    <source>
        <strain evidence="1 2">DSM 582</strain>
    </source>
</reference>
<comment type="caution">
    <text evidence="1">The sequence shown here is derived from an EMBL/GenBank/DDBJ whole genome shotgun (WGS) entry which is preliminary data.</text>
</comment>
<sequence>MSPYLAGTGQRPMINKVSEFLWRHIKELCSSFEPHEYRLNIASSRHFLALTALVF</sequence>
<organism evidence="1 2">
    <name type="scientific">Paracoccus versutus</name>
    <name type="common">Thiobacillus versutus</name>
    <dbReference type="NCBI Taxonomy" id="34007"/>
    <lineage>
        <taxon>Bacteria</taxon>
        <taxon>Pseudomonadati</taxon>
        <taxon>Pseudomonadota</taxon>
        <taxon>Alphaproteobacteria</taxon>
        <taxon>Rhodobacterales</taxon>
        <taxon>Paracoccaceae</taxon>
        <taxon>Paracoccus</taxon>
    </lineage>
</organism>
<dbReference type="Proteomes" id="UP000256794">
    <property type="component" value="Unassembled WGS sequence"/>
</dbReference>
<accession>A0AAQ0HIW1</accession>
<name>A0AAQ0HIW1_PARVE</name>
<keyword evidence="2" id="KW-1185">Reference proteome</keyword>
<proteinExistence type="predicted"/>
<evidence type="ECO:0000313" key="2">
    <source>
        <dbReference type="Proteomes" id="UP000256794"/>
    </source>
</evidence>